<dbReference type="GO" id="GO:0046872">
    <property type="term" value="F:metal ion binding"/>
    <property type="evidence" value="ECO:0007669"/>
    <property type="project" value="UniProtKB-KW"/>
</dbReference>
<reference evidence="8" key="1">
    <citation type="journal article" date="2015" name="Nature">
        <title>Complex archaea that bridge the gap between prokaryotes and eukaryotes.</title>
        <authorList>
            <person name="Spang A."/>
            <person name="Saw J.H."/>
            <person name="Jorgensen S.L."/>
            <person name="Zaremba-Niedzwiedzka K."/>
            <person name="Martijn J."/>
            <person name="Lind A.E."/>
            <person name="van Eijk R."/>
            <person name="Schleper C."/>
            <person name="Guy L."/>
            <person name="Ettema T.J."/>
        </authorList>
    </citation>
    <scope>NUCLEOTIDE SEQUENCE</scope>
</reference>
<dbReference type="InterPro" id="IPR013785">
    <property type="entry name" value="Aldolase_TIM"/>
</dbReference>
<dbReference type="PIRSF" id="PIRSF004869">
    <property type="entry name" value="PflX_prd"/>
    <property type="match status" value="1"/>
</dbReference>
<keyword evidence="5" id="KW-0408">Iron</keyword>
<dbReference type="AlphaFoldDB" id="A0A0F9PTL5"/>
<feature type="domain" description="Radical SAM core" evidence="7">
    <location>
        <begin position="75"/>
        <end position="301"/>
    </location>
</feature>
<comment type="caution">
    <text evidence="8">The sequence shown here is derived from an EMBL/GenBank/DDBJ whole genome shotgun (WGS) entry which is preliminary data.</text>
</comment>
<dbReference type="NCBIfam" id="TIGR04337">
    <property type="entry name" value="AmmeMemoSam_rS"/>
    <property type="match status" value="1"/>
</dbReference>
<dbReference type="PANTHER" id="PTHR30352:SF5">
    <property type="entry name" value="PYRUVATE FORMATE-LYASE 1-ACTIVATING ENZYME"/>
    <property type="match status" value="1"/>
</dbReference>
<evidence type="ECO:0000256" key="4">
    <source>
        <dbReference type="ARBA" id="ARBA00022723"/>
    </source>
</evidence>
<accession>A0A0F9PTL5</accession>
<evidence type="ECO:0000256" key="1">
    <source>
        <dbReference type="ARBA" id="ARBA00001966"/>
    </source>
</evidence>
<dbReference type="Gene3D" id="3.20.20.70">
    <property type="entry name" value="Aldolase class I"/>
    <property type="match status" value="1"/>
</dbReference>
<dbReference type="SFLD" id="SFLDS00029">
    <property type="entry name" value="Radical_SAM"/>
    <property type="match status" value="1"/>
</dbReference>
<dbReference type="InterPro" id="IPR007197">
    <property type="entry name" value="rSAM"/>
</dbReference>
<dbReference type="PANTHER" id="PTHR30352">
    <property type="entry name" value="PYRUVATE FORMATE-LYASE-ACTIVATING ENZYME"/>
    <property type="match status" value="1"/>
</dbReference>
<dbReference type="SFLD" id="SFLDG01101">
    <property type="entry name" value="Uncharacterised_Radical_SAM_Su"/>
    <property type="match status" value="1"/>
</dbReference>
<dbReference type="CDD" id="cd01335">
    <property type="entry name" value="Radical_SAM"/>
    <property type="match status" value="1"/>
</dbReference>
<dbReference type="InterPro" id="IPR006638">
    <property type="entry name" value="Elp3/MiaA/NifB-like_rSAM"/>
</dbReference>
<dbReference type="EMBL" id="LAZR01002588">
    <property type="protein sequence ID" value="KKN28107.1"/>
    <property type="molecule type" value="Genomic_DNA"/>
</dbReference>
<proteinExistence type="predicted"/>
<gene>
    <name evidence="8" type="ORF">LCGC14_0857750</name>
</gene>
<dbReference type="SUPFAM" id="SSF102114">
    <property type="entry name" value="Radical SAM enzymes"/>
    <property type="match status" value="1"/>
</dbReference>
<evidence type="ECO:0000313" key="8">
    <source>
        <dbReference type="EMBL" id="KKN28107.1"/>
    </source>
</evidence>
<dbReference type="InterPro" id="IPR027596">
    <property type="entry name" value="AmmeMemoSam_rS"/>
</dbReference>
<protein>
    <recommendedName>
        <fullName evidence="7">Radical SAM core domain-containing protein</fullName>
    </recommendedName>
</protein>
<evidence type="ECO:0000259" key="7">
    <source>
        <dbReference type="PROSITE" id="PS51918"/>
    </source>
</evidence>
<organism evidence="8">
    <name type="scientific">marine sediment metagenome</name>
    <dbReference type="NCBI Taxonomy" id="412755"/>
    <lineage>
        <taxon>unclassified sequences</taxon>
        <taxon>metagenomes</taxon>
        <taxon>ecological metagenomes</taxon>
    </lineage>
</organism>
<keyword evidence="4" id="KW-0479">Metal-binding</keyword>
<dbReference type="InterPro" id="IPR034457">
    <property type="entry name" value="Organic_radical-activating"/>
</dbReference>
<dbReference type="GO" id="GO:0051539">
    <property type="term" value="F:4 iron, 4 sulfur cluster binding"/>
    <property type="evidence" value="ECO:0007669"/>
    <property type="project" value="UniProtKB-KW"/>
</dbReference>
<keyword evidence="6" id="KW-0411">Iron-sulfur</keyword>
<keyword evidence="2" id="KW-0004">4Fe-4S</keyword>
<dbReference type="InterPro" id="IPR058240">
    <property type="entry name" value="rSAM_sf"/>
</dbReference>
<dbReference type="SMART" id="SM00729">
    <property type="entry name" value="Elp3"/>
    <property type="match status" value="1"/>
</dbReference>
<keyword evidence="3" id="KW-0949">S-adenosyl-L-methionine</keyword>
<dbReference type="InterPro" id="IPR016431">
    <property type="entry name" value="Pyrv-formate_lyase-activ_prd"/>
</dbReference>
<name>A0A0F9PTL5_9ZZZZ</name>
<evidence type="ECO:0000256" key="5">
    <source>
        <dbReference type="ARBA" id="ARBA00023004"/>
    </source>
</evidence>
<comment type="cofactor">
    <cofactor evidence="1">
        <name>[4Fe-4S] cluster</name>
        <dbReference type="ChEBI" id="CHEBI:49883"/>
    </cofactor>
</comment>
<sequence length="353" mass="40113">MNSINRQFLQTAQFQKKINDNLSQCLTCERKCKISEGKTGFCKTRINQDGIIYSIVYGLIPALSFNPIEKKPLYHFYPGTIALTVGTYGCNFNCFWCQNHHISHPRNDIIDLVKESNEYLSPEKIIEIALKNNCQGTSISFNEPTLLFEYALKVFELAKKERLYNTFVSNGYMTEDVLRELVKKGLDAINIDIKGGVDMAKKHCGIDVDIIWQNSKLAKELGVHVEITTLIIEGLNSNKKTIKEIAKKILNELGEFTPFHLSKFFPQFKSSQYGYTNPTSLKTLIDAHDIAKNAGLNYVYLGNLPHSKYEHTFCPQCSKMVIKRRAMGIDKMLLDPKGCCKLCGFPIAVLSRR</sequence>
<dbReference type="PROSITE" id="PS51918">
    <property type="entry name" value="RADICAL_SAM"/>
    <property type="match status" value="1"/>
</dbReference>
<dbReference type="Pfam" id="PF04055">
    <property type="entry name" value="Radical_SAM"/>
    <property type="match status" value="1"/>
</dbReference>
<evidence type="ECO:0000256" key="6">
    <source>
        <dbReference type="ARBA" id="ARBA00023014"/>
    </source>
</evidence>
<evidence type="ECO:0000256" key="2">
    <source>
        <dbReference type="ARBA" id="ARBA00022485"/>
    </source>
</evidence>
<dbReference type="GO" id="GO:0003824">
    <property type="term" value="F:catalytic activity"/>
    <property type="evidence" value="ECO:0007669"/>
    <property type="project" value="InterPro"/>
</dbReference>
<evidence type="ECO:0000256" key="3">
    <source>
        <dbReference type="ARBA" id="ARBA00022691"/>
    </source>
</evidence>